<proteinExistence type="inferred from homology"/>
<dbReference type="Proteomes" id="UP001165367">
    <property type="component" value="Unassembled WGS sequence"/>
</dbReference>
<evidence type="ECO:0000313" key="7">
    <source>
        <dbReference type="EMBL" id="MCG2614301.1"/>
    </source>
</evidence>
<dbReference type="PANTHER" id="PTHR42812:SF12">
    <property type="entry name" value="BETA-XYLOSIDASE-RELATED"/>
    <property type="match status" value="1"/>
</dbReference>
<evidence type="ECO:0000256" key="3">
    <source>
        <dbReference type="ARBA" id="ARBA00023295"/>
    </source>
</evidence>
<organism evidence="7 8">
    <name type="scientific">Terrimonas ginsenosidimutans</name>
    <dbReference type="NCBI Taxonomy" id="2908004"/>
    <lineage>
        <taxon>Bacteria</taxon>
        <taxon>Pseudomonadati</taxon>
        <taxon>Bacteroidota</taxon>
        <taxon>Chitinophagia</taxon>
        <taxon>Chitinophagales</taxon>
        <taxon>Chitinophagaceae</taxon>
        <taxon>Terrimonas</taxon>
    </lineage>
</organism>
<feature type="signal peptide" evidence="5">
    <location>
        <begin position="1"/>
        <end position="20"/>
    </location>
</feature>
<dbReference type="InterPro" id="IPR051795">
    <property type="entry name" value="Glycosyl_Hydrlase_43"/>
</dbReference>
<name>A0ABS9KPN7_9BACT</name>
<dbReference type="Gene3D" id="2.60.120.200">
    <property type="match status" value="1"/>
</dbReference>
<evidence type="ECO:0000256" key="2">
    <source>
        <dbReference type="ARBA" id="ARBA00022801"/>
    </source>
</evidence>
<dbReference type="Pfam" id="PF04616">
    <property type="entry name" value="Glyco_hydro_43"/>
    <property type="match status" value="1"/>
</dbReference>
<keyword evidence="3 4" id="KW-0326">Glycosidase</keyword>
<keyword evidence="5" id="KW-0732">Signal</keyword>
<dbReference type="Pfam" id="PF17851">
    <property type="entry name" value="GH43_C2"/>
    <property type="match status" value="1"/>
</dbReference>
<evidence type="ECO:0000259" key="6">
    <source>
        <dbReference type="Pfam" id="PF17851"/>
    </source>
</evidence>
<dbReference type="InterPro" id="IPR023296">
    <property type="entry name" value="Glyco_hydro_beta-prop_sf"/>
</dbReference>
<protein>
    <submittedName>
        <fullName evidence="7">Glycoside hydrolase family 43 protein</fullName>
    </submittedName>
</protein>
<dbReference type="Gene3D" id="2.115.10.20">
    <property type="entry name" value="Glycosyl hydrolase domain, family 43"/>
    <property type="match status" value="1"/>
</dbReference>
<evidence type="ECO:0000313" key="8">
    <source>
        <dbReference type="Proteomes" id="UP001165367"/>
    </source>
</evidence>
<reference evidence="7" key="1">
    <citation type="submission" date="2022-01" db="EMBL/GenBank/DDBJ databases">
        <authorList>
            <person name="Jo J.-H."/>
            <person name="Im W.-T."/>
        </authorList>
    </citation>
    <scope>NUCLEOTIDE SEQUENCE</scope>
    <source>
        <strain evidence="7">NA20</strain>
    </source>
</reference>
<accession>A0ABS9KPN7</accession>
<keyword evidence="2 4" id="KW-0378">Hydrolase</keyword>
<feature type="chain" id="PRO_5045877249" evidence="5">
    <location>
        <begin position="21"/>
        <end position="548"/>
    </location>
</feature>
<sequence length="548" mass="62100">MKKRTSLLLLTLLLARISNAQSFTNPILAGFYPDPSICRAGDDYYIVNSSFAYFPGLPLFHSKDLLNWKQIGYAMDRPGQLNLDSAGVSRGLFAPAISYHNGTFYIVCTEVSKLGNFVITAKDPRGPWSDPVKLPQVNGIDPSLFFDNNGKAYIVFNSIPPNNISLHEGHRTIRMFEFDVQNLKVVGEEKLLVNGGTDMSKKPVWIEGPHLIKKDGWYYLICAEGGTGYDHSEVVFRSKSPEGPFVSYDKNPILTQRQLDPNRKDPITTAGHADFVEDKNGNWWGVFLACRPYEGDFYNTGRETFMAPVVWKEGWPEFNLGGDEIKYSYPIDAKQNNKTPRFNGNYTFYDNFPQDTLNKRYRFLRTVHESWYRITDHKMLQLKLRPETMSGNGNPSFIGFHQPHLTGHASTGVEFHGADSNQRAGLVVFQNEKAYYFLCRTTINGQQVVALYKENELLASIPATPPHHFIYLKIQADKDKYSFFYATRKNKWQLLKGDVDAKHLSTKTAGGFVGSVYGMYATSNGQPSSNAALFEFFEVKNNDAVYKK</sequence>
<dbReference type="EMBL" id="JAKLTR010000004">
    <property type="protein sequence ID" value="MCG2614301.1"/>
    <property type="molecule type" value="Genomic_DNA"/>
</dbReference>
<dbReference type="InterPro" id="IPR041542">
    <property type="entry name" value="GH43_C2"/>
</dbReference>
<dbReference type="InterPro" id="IPR013320">
    <property type="entry name" value="ConA-like_dom_sf"/>
</dbReference>
<evidence type="ECO:0000256" key="1">
    <source>
        <dbReference type="ARBA" id="ARBA00009865"/>
    </source>
</evidence>
<dbReference type="SUPFAM" id="SSF75005">
    <property type="entry name" value="Arabinanase/levansucrase/invertase"/>
    <property type="match status" value="1"/>
</dbReference>
<dbReference type="InterPro" id="IPR006710">
    <property type="entry name" value="Glyco_hydro_43"/>
</dbReference>
<keyword evidence="8" id="KW-1185">Reference proteome</keyword>
<dbReference type="CDD" id="cd18617">
    <property type="entry name" value="GH43_XynB-like"/>
    <property type="match status" value="1"/>
</dbReference>
<comment type="caution">
    <text evidence="7">The sequence shown here is derived from an EMBL/GenBank/DDBJ whole genome shotgun (WGS) entry which is preliminary data.</text>
</comment>
<feature type="domain" description="Beta-xylosidase C-terminal Concanavalin A-like" evidence="6">
    <location>
        <begin position="350"/>
        <end position="540"/>
    </location>
</feature>
<evidence type="ECO:0000256" key="5">
    <source>
        <dbReference type="SAM" id="SignalP"/>
    </source>
</evidence>
<dbReference type="SUPFAM" id="SSF49899">
    <property type="entry name" value="Concanavalin A-like lectins/glucanases"/>
    <property type="match status" value="1"/>
</dbReference>
<comment type="similarity">
    <text evidence="1 4">Belongs to the glycosyl hydrolase 43 family.</text>
</comment>
<evidence type="ECO:0000256" key="4">
    <source>
        <dbReference type="RuleBase" id="RU361187"/>
    </source>
</evidence>
<dbReference type="PANTHER" id="PTHR42812">
    <property type="entry name" value="BETA-XYLOSIDASE"/>
    <property type="match status" value="1"/>
</dbReference>
<dbReference type="GO" id="GO:0016787">
    <property type="term" value="F:hydrolase activity"/>
    <property type="evidence" value="ECO:0007669"/>
    <property type="project" value="UniProtKB-KW"/>
</dbReference>
<dbReference type="RefSeq" id="WP_237870595.1">
    <property type="nucleotide sequence ID" value="NZ_JAKLTR010000004.1"/>
</dbReference>
<gene>
    <name evidence="7" type="ORF">LZZ85_08405</name>
</gene>